<feature type="compositionally biased region" description="Basic and acidic residues" evidence="1">
    <location>
        <begin position="148"/>
        <end position="172"/>
    </location>
</feature>
<feature type="region of interest" description="Disordered" evidence="1">
    <location>
        <begin position="145"/>
        <end position="197"/>
    </location>
</feature>
<protein>
    <submittedName>
        <fullName evidence="2">Uncharacterized protein</fullName>
    </submittedName>
</protein>
<evidence type="ECO:0000313" key="3">
    <source>
        <dbReference type="Proteomes" id="UP001562357"/>
    </source>
</evidence>
<comment type="caution">
    <text evidence="2">The sequence shown here is derived from an EMBL/GenBank/DDBJ whole genome shotgun (WGS) entry which is preliminary data.</text>
</comment>
<sequence length="285" mass="30854">MSDRDQEASSPRAEAIINQPTDEDHHHHHHHHHAAEQTEDQDASPPTTTPPPPPPPPPPLEPFFTLVTNTTTGSTTHPRVRYLFSDDDPSSVLPPDPAHDHDHSSSSSRPLIVDLVPAPDNAGWSVSWASSLSPDFALTGSSITVQHDGSHTAGDDKSTTLRLQGVERDPPDASRPGSLPSSGSGSGSGTALGREDVDSLADEFRRRMGVLRKVVGETEKRRFITEAQTGSPREREREREQHQGLQRQPQPEDDVAVEGESPGEKDAVRDSIRAEHAEAAGSTWG</sequence>
<dbReference type="Proteomes" id="UP001562357">
    <property type="component" value="Unassembled WGS sequence"/>
</dbReference>
<evidence type="ECO:0000256" key="1">
    <source>
        <dbReference type="SAM" id="MobiDB-lite"/>
    </source>
</evidence>
<evidence type="ECO:0000313" key="2">
    <source>
        <dbReference type="EMBL" id="GAB0137658.1"/>
    </source>
</evidence>
<feature type="region of interest" description="Disordered" evidence="1">
    <location>
        <begin position="1"/>
        <end position="124"/>
    </location>
</feature>
<proteinExistence type="predicted"/>
<feature type="region of interest" description="Disordered" evidence="1">
    <location>
        <begin position="210"/>
        <end position="285"/>
    </location>
</feature>
<organism evidence="2 3">
    <name type="scientific">Epichloe bromicola</name>
    <dbReference type="NCBI Taxonomy" id="79588"/>
    <lineage>
        <taxon>Eukaryota</taxon>
        <taxon>Fungi</taxon>
        <taxon>Dikarya</taxon>
        <taxon>Ascomycota</taxon>
        <taxon>Pezizomycotina</taxon>
        <taxon>Sordariomycetes</taxon>
        <taxon>Hypocreomycetidae</taxon>
        <taxon>Hypocreales</taxon>
        <taxon>Clavicipitaceae</taxon>
        <taxon>Epichloe</taxon>
    </lineage>
</organism>
<feature type="compositionally biased region" description="Low complexity" evidence="1">
    <location>
        <begin position="174"/>
        <end position="183"/>
    </location>
</feature>
<dbReference type="EMBL" id="BAAFGZ010000302">
    <property type="protein sequence ID" value="GAB0137658.1"/>
    <property type="molecule type" value="Genomic_DNA"/>
</dbReference>
<keyword evidence="3" id="KW-1185">Reference proteome</keyword>
<accession>A0ABQ0CW52</accession>
<reference evidence="3" key="1">
    <citation type="submission" date="2024-06" db="EMBL/GenBank/DDBJ databases">
        <title>Draft Genome Sequences of Epichloe bromicola Strains Isolated from Elymus ciliaris.</title>
        <authorList>
            <consortium name="Epichloe bromicola genome sequencing consortium"/>
            <person name="Miura A."/>
            <person name="Imano S."/>
            <person name="Ashida A."/>
            <person name="Sato I."/>
            <person name="Chiba S."/>
            <person name="Tanaka A."/>
            <person name="Camagna M."/>
            <person name="Takemoto D."/>
        </authorList>
    </citation>
    <scope>NUCLEOTIDE SEQUENCE [LARGE SCALE GENOMIC DNA]</scope>
    <source>
        <strain evidence="3">DP</strain>
    </source>
</reference>
<feature type="compositionally biased region" description="Basic and acidic residues" evidence="1">
    <location>
        <begin position="262"/>
        <end position="278"/>
    </location>
</feature>
<feature type="compositionally biased region" description="Pro residues" evidence="1">
    <location>
        <begin position="47"/>
        <end position="61"/>
    </location>
</feature>
<feature type="compositionally biased region" description="Basic and acidic residues" evidence="1">
    <location>
        <begin position="232"/>
        <end position="242"/>
    </location>
</feature>
<name>A0ABQ0CW52_9HYPO</name>
<feature type="compositionally biased region" description="Low complexity" evidence="1">
    <location>
        <begin position="65"/>
        <end position="76"/>
    </location>
</feature>
<gene>
    <name evidence="2" type="primary">g5915</name>
    <name evidence="2" type="ORF">EsDP_00005915</name>
</gene>
<feature type="compositionally biased region" description="Basic and acidic residues" evidence="1">
    <location>
        <begin position="214"/>
        <end position="224"/>
    </location>
</feature>